<dbReference type="Proteomes" id="UP000799640">
    <property type="component" value="Unassembled WGS sequence"/>
</dbReference>
<dbReference type="AlphaFoldDB" id="A0A6G1IAI1"/>
<feature type="compositionally biased region" description="Acidic residues" evidence="1">
    <location>
        <begin position="129"/>
        <end position="148"/>
    </location>
</feature>
<protein>
    <recommendedName>
        <fullName evidence="4">Helix-turn-helix domain-containing protein</fullName>
    </recommendedName>
</protein>
<proteinExistence type="predicted"/>
<evidence type="ECO:0008006" key="4">
    <source>
        <dbReference type="Google" id="ProtNLM"/>
    </source>
</evidence>
<feature type="region of interest" description="Disordered" evidence="1">
    <location>
        <begin position="129"/>
        <end position="156"/>
    </location>
</feature>
<feature type="region of interest" description="Disordered" evidence="1">
    <location>
        <begin position="169"/>
        <end position="260"/>
    </location>
</feature>
<accession>A0A6G1IAI1</accession>
<sequence>MDNMIHYPMPKGCYSATQRVDFMDCLDEGMSIVAAATECEIPKATGHRWARQYREAGDLSHRGIRVISTRRDHDEDEPGPWDEFERLHMANGEREAREVEQRDKMKRYHEIAAYIDRKQEVMLAKGKEELEEGVEMDESTLVESEADDVLPPREGYWTGKEMAAYLKQREEERKKRKGEGEGVENDKSTSAKDEIEEPWGKKARSKEPQAKARSGKAGTQARSDKAGARGRIEKPRAKAPSDKTQVKAPSEKPTVRRSARLQAQTPSSWAWALIFGSGVSLFCLCLSISTSSASRFVFTPILYSYTLEFPSLSHSLNSSLPSFVALRIMPVRSF</sequence>
<evidence type="ECO:0000313" key="2">
    <source>
        <dbReference type="EMBL" id="KAF2405308.1"/>
    </source>
</evidence>
<feature type="compositionally biased region" description="Basic and acidic residues" evidence="1">
    <location>
        <begin position="169"/>
        <end position="193"/>
    </location>
</feature>
<evidence type="ECO:0000313" key="3">
    <source>
        <dbReference type="Proteomes" id="UP000799640"/>
    </source>
</evidence>
<evidence type="ECO:0000256" key="1">
    <source>
        <dbReference type="SAM" id="MobiDB-lite"/>
    </source>
</evidence>
<feature type="compositionally biased region" description="Basic and acidic residues" evidence="1">
    <location>
        <begin position="222"/>
        <end position="254"/>
    </location>
</feature>
<organism evidence="2 3">
    <name type="scientific">Trichodelitschia bisporula</name>
    <dbReference type="NCBI Taxonomy" id="703511"/>
    <lineage>
        <taxon>Eukaryota</taxon>
        <taxon>Fungi</taxon>
        <taxon>Dikarya</taxon>
        <taxon>Ascomycota</taxon>
        <taxon>Pezizomycotina</taxon>
        <taxon>Dothideomycetes</taxon>
        <taxon>Dothideomycetes incertae sedis</taxon>
        <taxon>Phaeotrichales</taxon>
        <taxon>Phaeotrichaceae</taxon>
        <taxon>Trichodelitschia</taxon>
    </lineage>
</organism>
<keyword evidence="3" id="KW-1185">Reference proteome</keyword>
<reference evidence="2" key="1">
    <citation type="journal article" date="2020" name="Stud. Mycol.">
        <title>101 Dothideomycetes genomes: a test case for predicting lifestyles and emergence of pathogens.</title>
        <authorList>
            <person name="Haridas S."/>
            <person name="Albert R."/>
            <person name="Binder M."/>
            <person name="Bloem J."/>
            <person name="Labutti K."/>
            <person name="Salamov A."/>
            <person name="Andreopoulos B."/>
            <person name="Baker S."/>
            <person name="Barry K."/>
            <person name="Bills G."/>
            <person name="Bluhm B."/>
            <person name="Cannon C."/>
            <person name="Castanera R."/>
            <person name="Culley D."/>
            <person name="Daum C."/>
            <person name="Ezra D."/>
            <person name="Gonzalez J."/>
            <person name="Henrissat B."/>
            <person name="Kuo A."/>
            <person name="Liang C."/>
            <person name="Lipzen A."/>
            <person name="Lutzoni F."/>
            <person name="Magnuson J."/>
            <person name="Mondo S."/>
            <person name="Nolan M."/>
            <person name="Ohm R."/>
            <person name="Pangilinan J."/>
            <person name="Park H.-J."/>
            <person name="Ramirez L."/>
            <person name="Alfaro M."/>
            <person name="Sun H."/>
            <person name="Tritt A."/>
            <person name="Yoshinaga Y."/>
            <person name="Zwiers L.-H."/>
            <person name="Turgeon B."/>
            <person name="Goodwin S."/>
            <person name="Spatafora J."/>
            <person name="Crous P."/>
            <person name="Grigoriev I."/>
        </authorList>
    </citation>
    <scope>NUCLEOTIDE SEQUENCE</scope>
    <source>
        <strain evidence="2">CBS 262.69</strain>
    </source>
</reference>
<dbReference type="EMBL" id="ML996687">
    <property type="protein sequence ID" value="KAF2405308.1"/>
    <property type="molecule type" value="Genomic_DNA"/>
</dbReference>
<name>A0A6G1IAI1_9PEZI</name>
<gene>
    <name evidence="2" type="ORF">EJ06DRAFT_21034</name>
</gene>